<evidence type="ECO:0000313" key="3">
    <source>
        <dbReference type="Proteomes" id="UP001589627"/>
    </source>
</evidence>
<dbReference type="Pfam" id="PF00561">
    <property type="entry name" value="Abhydrolase_1"/>
    <property type="match status" value="1"/>
</dbReference>
<dbReference type="InterPro" id="IPR050471">
    <property type="entry name" value="AB_hydrolase"/>
</dbReference>
<dbReference type="GO" id="GO:0016787">
    <property type="term" value="F:hydrolase activity"/>
    <property type="evidence" value="ECO:0007669"/>
    <property type="project" value="UniProtKB-KW"/>
</dbReference>
<keyword evidence="3" id="KW-1185">Reference proteome</keyword>
<dbReference type="InterPro" id="IPR029058">
    <property type="entry name" value="AB_hydrolase_fold"/>
</dbReference>
<dbReference type="PANTHER" id="PTHR43433:SF5">
    <property type="entry name" value="AB HYDROLASE-1 DOMAIN-CONTAINING PROTEIN"/>
    <property type="match status" value="1"/>
</dbReference>
<dbReference type="EMBL" id="JBHLZP010000101">
    <property type="protein sequence ID" value="MFB9833706.1"/>
    <property type="molecule type" value="Genomic_DNA"/>
</dbReference>
<keyword evidence="2" id="KW-0378">Hydrolase</keyword>
<evidence type="ECO:0000259" key="1">
    <source>
        <dbReference type="Pfam" id="PF00561"/>
    </source>
</evidence>
<organism evidence="2 3">
    <name type="scientific">Actinoallomurus acaciae</name>
    <dbReference type="NCBI Taxonomy" id="502577"/>
    <lineage>
        <taxon>Bacteria</taxon>
        <taxon>Bacillati</taxon>
        <taxon>Actinomycetota</taxon>
        <taxon>Actinomycetes</taxon>
        <taxon>Streptosporangiales</taxon>
        <taxon>Thermomonosporaceae</taxon>
        <taxon>Actinoallomurus</taxon>
    </lineage>
</organism>
<reference evidence="2 3" key="1">
    <citation type="submission" date="2024-09" db="EMBL/GenBank/DDBJ databases">
        <authorList>
            <person name="Sun Q."/>
            <person name="Mori K."/>
        </authorList>
    </citation>
    <scope>NUCLEOTIDE SEQUENCE [LARGE SCALE GENOMIC DNA]</scope>
    <source>
        <strain evidence="2 3">TBRC 0563</strain>
    </source>
</reference>
<dbReference type="Proteomes" id="UP001589627">
    <property type="component" value="Unassembled WGS sequence"/>
</dbReference>
<proteinExistence type="predicted"/>
<dbReference type="SUPFAM" id="SSF53474">
    <property type="entry name" value="alpha/beta-Hydrolases"/>
    <property type="match status" value="1"/>
</dbReference>
<evidence type="ECO:0000313" key="2">
    <source>
        <dbReference type="EMBL" id="MFB9833706.1"/>
    </source>
</evidence>
<sequence>MIATRTLAVPGATLHYEVTGTGPVLLISPSGHNGSRQGVDLARHLADAYTVVTYDRRGLARSSVGDPRRPVTMAAHTDDAHRLLAAVTDEPAFMLGCSFGAVIGLRLAAEHPERLATLVAHEPVAPALLPGAERARHEEELDVLRRLLREKGMAAALAEIARVLGIDPARETEPGLTPHPMTPERAADFRYFVEHDFGAVLADTFDPRAALETGVRVVPAVGRTTPGTVFDRRCAEELAKALGAEPAEFPGGHNGDLSHPRAYAARLREVLETSRTTV</sequence>
<dbReference type="InterPro" id="IPR000073">
    <property type="entry name" value="AB_hydrolase_1"/>
</dbReference>
<dbReference type="RefSeq" id="WP_378201869.1">
    <property type="nucleotide sequence ID" value="NZ_JBHLZP010000101.1"/>
</dbReference>
<protein>
    <submittedName>
        <fullName evidence="2">Alpha/beta fold hydrolase</fullName>
    </submittedName>
</protein>
<dbReference type="Gene3D" id="3.40.50.1820">
    <property type="entry name" value="alpha/beta hydrolase"/>
    <property type="match status" value="1"/>
</dbReference>
<comment type="caution">
    <text evidence="2">The sequence shown here is derived from an EMBL/GenBank/DDBJ whole genome shotgun (WGS) entry which is preliminary data.</text>
</comment>
<name>A0ABV5YF92_9ACTN</name>
<dbReference type="PANTHER" id="PTHR43433">
    <property type="entry name" value="HYDROLASE, ALPHA/BETA FOLD FAMILY PROTEIN"/>
    <property type="match status" value="1"/>
</dbReference>
<accession>A0ABV5YF92</accession>
<feature type="domain" description="AB hydrolase-1" evidence="1">
    <location>
        <begin position="36"/>
        <end position="128"/>
    </location>
</feature>
<gene>
    <name evidence="2" type="ORF">ACFFNX_16060</name>
</gene>